<name>A0A6L3T1L9_9HYPH</name>
<evidence type="ECO:0000313" key="2">
    <source>
        <dbReference type="Proteomes" id="UP000474159"/>
    </source>
</evidence>
<dbReference type="RefSeq" id="WP_151000617.1">
    <property type="nucleotide sequence ID" value="NZ_BPQY01000319.1"/>
</dbReference>
<proteinExistence type="predicted"/>
<dbReference type="EMBL" id="VZZK01000012">
    <property type="protein sequence ID" value="KAB1078722.1"/>
    <property type="molecule type" value="Genomic_DNA"/>
</dbReference>
<reference evidence="1 2" key="1">
    <citation type="submission" date="2019-09" db="EMBL/GenBank/DDBJ databases">
        <title>YIM 48816 draft genome.</title>
        <authorList>
            <person name="Jiang L."/>
        </authorList>
    </citation>
    <scope>NUCLEOTIDE SEQUENCE [LARGE SCALE GENOMIC DNA]</scope>
    <source>
        <strain evidence="1 2">YIM 48816</strain>
    </source>
</reference>
<evidence type="ECO:0000313" key="1">
    <source>
        <dbReference type="EMBL" id="KAB1078722.1"/>
    </source>
</evidence>
<accession>A0A6L3T1L9</accession>
<comment type="caution">
    <text evidence="1">The sequence shown here is derived from an EMBL/GenBank/DDBJ whole genome shotgun (WGS) entry which is preliminary data.</text>
</comment>
<dbReference type="Proteomes" id="UP000474159">
    <property type="component" value="Unassembled WGS sequence"/>
</dbReference>
<protein>
    <submittedName>
        <fullName evidence="1">Uncharacterized protein</fullName>
    </submittedName>
</protein>
<dbReference type="OrthoDB" id="7961013at2"/>
<gene>
    <name evidence="1" type="ORF">F6X53_13635</name>
</gene>
<organism evidence="1 2">
    <name type="scientific">Methylobacterium soli</name>
    <dbReference type="NCBI Taxonomy" id="553447"/>
    <lineage>
        <taxon>Bacteria</taxon>
        <taxon>Pseudomonadati</taxon>
        <taxon>Pseudomonadota</taxon>
        <taxon>Alphaproteobacteria</taxon>
        <taxon>Hyphomicrobiales</taxon>
        <taxon>Methylobacteriaceae</taxon>
        <taxon>Methylobacterium</taxon>
    </lineage>
</organism>
<keyword evidence="2" id="KW-1185">Reference proteome</keyword>
<sequence length="80" mass="8426">MYFLVSATDTARSIAFERSSMTDALDKALALLGSGLADVTVTHPSGLRHTTSEFLAAYLSAQDMRRPDGTKPAIVGPLAA</sequence>
<dbReference type="AlphaFoldDB" id="A0A6L3T1L9"/>